<evidence type="ECO:0000313" key="1">
    <source>
        <dbReference type="EMBL" id="CDR44106.1"/>
    </source>
</evidence>
<protein>
    <submittedName>
        <fullName evidence="1">CYFA0S13e03532g1_1</fullName>
    </submittedName>
</protein>
<sequence length="390" mass="45129">MTGKLPLPNEVISVILSHVDPVTISQSLSQISELKPLLTLTVTDSQKSRPVGNVITIQEILERNLPLDSIIANYYFFDVHITQFEDEKVYLGTHRFLARLLRHKKDVRIVYHPSTVNMTYLKMFKSLFHSMPPVPLGVRNPHHISFPNVTDIRSNGNHLLISPQVEYPALETMNLYYCSSKFYFEVFDYLNLDKHKNTFPRLVNLKLEDYMNEGEDLYSKNSDNYVRLEEFDEDYDDYDHSSDLDENEFYFDGLELLQNYKLTRLETLTLKNCNVSRLKDINAPLLRSLKMLEITNKHIEAFDLNLVDSDHIQTRSFLSSSVSTSCSIQGNDMPSLKTFKIIGHIKLKDFSANKMRLSHLEEVVVKGTNVEIDNKDAFSSKYSKTNQLII</sequence>
<reference evidence="1" key="1">
    <citation type="journal article" date="2014" name="Genome Announc.">
        <title>Genome sequence of the yeast Cyberlindnera fabianii (Hansenula fabianii).</title>
        <authorList>
            <person name="Freel K.C."/>
            <person name="Sarilar V."/>
            <person name="Neuveglise C."/>
            <person name="Devillers H."/>
            <person name="Friedrich A."/>
            <person name="Schacherer J."/>
        </authorList>
    </citation>
    <scope>NUCLEOTIDE SEQUENCE</scope>
    <source>
        <strain evidence="1">YJS4271</strain>
    </source>
</reference>
<organism evidence="1">
    <name type="scientific">Cyberlindnera fabianii</name>
    <name type="common">Yeast</name>
    <name type="synonym">Hansenula fabianii</name>
    <dbReference type="NCBI Taxonomy" id="36022"/>
    <lineage>
        <taxon>Eukaryota</taxon>
        <taxon>Fungi</taxon>
        <taxon>Dikarya</taxon>
        <taxon>Ascomycota</taxon>
        <taxon>Saccharomycotina</taxon>
        <taxon>Saccharomycetes</taxon>
        <taxon>Phaffomycetales</taxon>
        <taxon>Phaffomycetaceae</taxon>
        <taxon>Cyberlindnera</taxon>
    </lineage>
</organism>
<dbReference type="Gene3D" id="3.80.10.10">
    <property type="entry name" value="Ribonuclease Inhibitor"/>
    <property type="match status" value="1"/>
</dbReference>
<gene>
    <name evidence="1" type="ORF">CYFA0S_13e03532g</name>
</gene>
<dbReference type="OrthoDB" id="3979747at2759"/>
<proteinExistence type="predicted"/>
<dbReference type="InterPro" id="IPR032675">
    <property type="entry name" value="LRR_dom_sf"/>
</dbReference>
<dbReference type="EMBL" id="LK052898">
    <property type="protein sequence ID" value="CDR44106.1"/>
    <property type="molecule type" value="Genomic_DNA"/>
</dbReference>
<dbReference type="AlphaFoldDB" id="A0A061BAZ4"/>
<dbReference type="SUPFAM" id="SSF52058">
    <property type="entry name" value="L domain-like"/>
    <property type="match status" value="1"/>
</dbReference>
<name>A0A061BAZ4_CYBFA</name>
<dbReference type="VEuPathDB" id="FungiDB:BON22_1901"/>
<accession>A0A061BAZ4</accession>